<sequence>MRGLKLEDTSTFDHPARSFGGLNYWITESKDFESGGVSLDDIEDQLQIAFKYGSKDKGLVCGNTAIKILNRVARNHAALQFNMTDKMNKDQTFGLDVTEWVTPFGILRIIPHSLMSESDVYTSDGYILDFKYLEYVKLRGRDTKWFGNAKLPDEDTKRGYYQTECGFSLALPEVHQKWTNLDAFGADTPPV</sequence>
<evidence type="ECO:0000313" key="1">
    <source>
        <dbReference type="EMBL" id="GAG46289.1"/>
    </source>
</evidence>
<dbReference type="InterPro" id="IPR035198">
    <property type="entry name" value="SU10_MCP"/>
</dbReference>
<organism evidence="1">
    <name type="scientific">marine sediment metagenome</name>
    <dbReference type="NCBI Taxonomy" id="412755"/>
    <lineage>
        <taxon>unclassified sequences</taxon>
        <taxon>metagenomes</taxon>
        <taxon>ecological metagenomes</taxon>
    </lineage>
</organism>
<dbReference type="Pfam" id="PF17236">
    <property type="entry name" value="SU10_MCP"/>
    <property type="match status" value="1"/>
</dbReference>
<reference evidence="1" key="1">
    <citation type="journal article" date="2014" name="Front. Microbiol.">
        <title>High frequency of phylogenetically diverse reductive dehalogenase-homologous genes in deep subseafloor sedimentary metagenomes.</title>
        <authorList>
            <person name="Kawai M."/>
            <person name="Futagami T."/>
            <person name="Toyoda A."/>
            <person name="Takaki Y."/>
            <person name="Nishi S."/>
            <person name="Hori S."/>
            <person name="Arai W."/>
            <person name="Tsubouchi T."/>
            <person name="Morono Y."/>
            <person name="Uchiyama I."/>
            <person name="Ito T."/>
            <person name="Fujiyama A."/>
            <person name="Inagaki F."/>
            <person name="Takami H."/>
        </authorList>
    </citation>
    <scope>NUCLEOTIDE SEQUENCE</scope>
    <source>
        <strain evidence="1">Expedition CK06-06</strain>
    </source>
</reference>
<dbReference type="AlphaFoldDB" id="X0XSV4"/>
<evidence type="ECO:0008006" key="2">
    <source>
        <dbReference type="Google" id="ProtNLM"/>
    </source>
</evidence>
<protein>
    <recommendedName>
        <fullName evidence="2">Bacteriophage Mu GpT domain-containing protein</fullName>
    </recommendedName>
</protein>
<gene>
    <name evidence="1" type="ORF">S01H1_80250</name>
</gene>
<proteinExistence type="predicted"/>
<comment type="caution">
    <text evidence="1">The sequence shown here is derived from an EMBL/GenBank/DDBJ whole genome shotgun (WGS) entry which is preliminary data.</text>
</comment>
<accession>X0XSV4</accession>
<dbReference type="EMBL" id="BARS01054172">
    <property type="protein sequence ID" value="GAG46289.1"/>
    <property type="molecule type" value="Genomic_DNA"/>
</dbReference>
<name>X0XSV4_9ZZZZ</name>